<dbReference type="Pfam" id="PF00015">
    <property type="entry name" value="MCPsignal"/>
    <property type="match status" value="1"/>
</dbReference>
<dbReference type="EMBL" id="JBHSOZ010000004">
    <property type="protein sequence ID" value="MFC5713083.1"/>
    <property type="molecule type" value="Genomic_DNA"/>
</dbReference>
<dbReference type="RefSeq" id="WP_385940583.1">
    <property type="nucleotide sequence ID" value="NZ_JBHSOZ010000004.1"/>
</dbReference>
<keyword evidence="6" id="KW-1185">Reference proteome</keyword>
<dbReference type="InterPro" id="IPR012292">
    <property type="entry name" value="Globin/Proto"/>
</dbReference>
<feature type="domain" description="Methyl-accepting transducer" evidence="4">
    <location>
        <begin position="199"/>
        <end position="419"/>
    </location>
</feature>
<dbReference type="InterPro" id="IPR004089">
    <property type="entry name" value="MCPsignal_dom"/>
</dbReference>
<sequence length="434" mass="49191">MLLKKRKSKEDTALFRLEENEGEIVLWSENREVSRQLSMIDLQEEDLLVLQKLRPLVKENIEKIVAQFYKNLEKESSLTKIINDNSSIDRLSQTLTIHIEEMFTGVIDQAFFDKRSKIAQVHLHIGLQPKWYMCAFQDLLLSLISLFDETIENREDYNKAIKATTKILNIEQQLVLDAYQKQHDEIRDEQEKAKIHLREEIRKMTESLAAVSEETTASLEEILSKSQYISKLSVSGAKAAAIVEEKSVSGKDDLTVHQESMIKIDDSMTRIIEEINQLKAVSKQIGSIVSMVTQIADHTNVLALNASIESARAGEHGKGFAVVAKEVRKLANETKTKASSVDDLIVKTEAQIDNVSTFVTEVNSLIANSSSKMRDINTLFGEFVFEMKHSKEQSHLIEKELHSFLQGIDEVGKAINHLSLSAEELSYLTSKQQE</sequence>
<proteinExistence type="predicted"/>
<keyword evidence="3" id="KW-0175">Coiled coil</keyword>
<keyword evidence="1 2" id="KW-0807">Transducer</keyword>
<organism evidence="5 6">
    <name type="scientific">Thalassorhabdus alkalitolerans</name>
    <dbReference type="NCBI Taxonomy" id="2282697"/>
    <lineage>
        <taxon>Bacteria</taxon>
        <taxon>Bacillati</taxon>
        <taxon>Bacillota</taxon>
        <taxon>Bacilli</taxon>
        <taxon>Bacillales</taxon>
        <taxon>Bacillaceae</taxon>
        <taxon>Thalassorhabdus</taxon>
    </lineage>
</organism>
<accession>A0ABW0YR89</accession>
<dbReference type="PANTHER" id="PTHR32089:SF118">
    <property type="entry name" value="HEME-BASED AEROTACTIC TRANSDUCER HEMAT"/>
    <property type="match status" value="1"/>
</dbReference>
<reference evidence="6" key="1">
    <citation type="journal article" date="2019" name="Int. J. Syst. Evol. Microbiol.">
        <title>The Global Catalogue of Microorganisms (GCM) 10K type strain sequencing project: providing services to taxonomists for standard genome sequencing and annotation.</title>
        <authorList>
            <consortium name="The Broad Institute Genomics Platform"/>
            <consortium name="The Broad Institute Genome Sequencing Center for Infectious Disease"/>
            <person name="Wu L."/>
            <person name="Ma J."/>
        </authorList>
    </citation>
    <scope>NUCLEOTIDE SEQUENCE [LARGE SCALE GENOMIC DNA]</scope>
    <source>
        <strain evidence="6">CECT 7184</strain>
    </source>
</reference>
<dbReference type="Pfam" id="PF11563">
    <property type="entry name" value="Protoglobin"/>
    <property type="match status" value="1"/>
</dbReference>
<feature type="coiled-coil region" evidence="3">
    <location>
        <begin position="176"/>
        <end position="214"/>
    </location>
</feature>
<name>A0ABW0YR89_9BACI</name>
<dbReference type="Proteomes" id="UP001596142">
    <property type="component" value="Unassembled WGS sequence"/>
</dbReference>
<dbReference type="PROSITE" id="PS50111">
    <property type="entry name" value="CHEMOTAXIS_TRANSDUC_2"/>
    <property type="match status" value="1"/>
</dbReference>
<evidence type="ECO:0000259" key="4">
    <source>
        <dbReference type="PROSITE" id="PS50111"/>
    </source>
</evidence>
<dbReference type="InterPro" id="IPR009050">
    <property type="entry name" value="Globin-like_sf"/>
</dbReference>
<protein>
    <submittedName>
        <fullName evidence="5">Protoglobin domain-containing protein</fullName>
    </submittedName>
</protein>
<dbReference type="SUPFAM" id="SSF58104">
    <property type="entry name" value="Methyl-accepting chemotaxis protein (MCP) signaling domain"/>
    <property type="match status" value="1"/>
</dbReference>
<dbReference type="Gene3D" id="1.10.287.950">
    <property type="entry name" value="Methyl-accepting chemotaxis protein"/>
    <property type="match status" value="1"/>
</dbReference>
<gene>
    <name evidence="5" type="ORF">ACFPU1_09835</name>
</gene>
<evidence type="ECO:0000313" key="5">
    <source>
        <dbReference type="EMBL" id="MFC5713083.1"/>
    </source>
</evidence>
<evidence type="ECO:0000256" key="3">
    <source>
        <dbReference type="SAM" id="Coils"/>
    </source>
</evidence>
<dbReference type="CDD" id="cd01068">
    <property type="entry name" value="globin_sensor"/>
    <property type="match status" value="1"/>
</dbReference>
<evidence type="ECO:0000256" key="1">
    <source>
        <dbReference type="ARBA" id="ARBA00023224"/>
    </source>
</evidence>
<dbReference type="SUPFAM" id="SSF46458">
    <property type="entry name" value="Globin-like"/>
    <property type="match status" value="1"/>
</dbReference>
<evidence type="ECO:0000256" key="2">
    <source>
        <dbReference type="PROSITE-ProRule" id="PRU00284"/>
    </source>
</evidence>
<dbReference type="SMART" id="SM00283">
    <property type="entry name" value="MA"/>
    <property type="match status" value="1"/>
</dbReference>
<dbReference type="InterPro" id="IPR039379">
    <property type="entry name" value="Protoglobin_sensor_dom"/>
</dbReference>
<comment type="caution">
    <text evidence="5">The sequence shown here is derived from an EMBL/GenBank/DDBJ whole genome shotgun (WGS) entry which is preliminary data.</text>
</comment>
<dbReference type="Gene3D" id="1.10.490.10">
    <property type="entry name" value="Globins"/>
    <property type="match status" value="1"/>
</dbReference>
<dbReference type="PANTHER" id="PTHR32089">
    <property type="entry name" value="METHYL-ACCEPTING CHEMOTAXIS PROTEIN MCPB"/>
    <property type="match status" value="1"/>
</dbReference>
<evidence type="ECO:0000313" key="6">
    <source>
        <dbReference type="Proteomes" id="UP001596142"/>
    </source>
</evidence>
<dbReference type="InterPro" id="IPR044398">
    <property type="entry name" value="Globin-sensor_dom"/>
</dbReference>